<accession>A0A8T9QCH9</accession>
<keyword evidence="2" id="KW-1185">Reference proteome</keyword>
<dbReference type="RefSeq" id="WP_244677415.1">
    <property type="nucleotide sequence ID" value="NZ_CP095046.1"/>
</dbReference>
<dbReference type="KEGG" id="hcu:MUN79_09350"/>
<dbReference type="EMBL" id="CP095046">
    <property type="protein sequence ID" value="UOQ74071.1"/>
    <property type="molecule type" value="Genomic_DNA"/>
</dbReference>
<dbReference type="AlphaFoldDB" id="A0A8T9QCH9"/>
<evidence type="ECO:0000313" key="2">
    <source>
        <dbReference type="Proteomes" id="UP000831796"/>
    </source>
</evidence>
<name>A0A8T9QCH9_9BACT</name>
<protein>
    <submittedName>
        <fullName evidence="1">Uncharacterized protein</fullName>
    </submittedName>
</protein>
<reference evidence="1" key="1">
    <citation type="submission" date="2022-04" db="EMBL/GenBank/DDBJ databases">
        <title>Hymenobacter sp. isolated from the air.</title>
        <authorList>
            <person name="Won M."/>
            <person name="Lee C.-M."/>
            <person name="Woen H.-Y."/>
            <person name="Kwon S.-W."/>
        </authorList>
    </citation>
    <scope>NUCLEOTIDE SEQUENCE</scope>
    <source>
        <strain evidence="1">5116S-3</strain>
    </source>
</reference>
<proteinExistence type="predicted"/>
<evidence type="ECO:0000313" key="1">
    <source>
        <dbReference type="EMBL" id="UOQ74071.1"/>
    </source>
</evidence>
<organism evidence="1 2">
    <name type="scientific">Hymenobacter cellulosilyticus</name>
    <dbReference type="NCBI Taxonomy" id="2932248"/>
    <lineage>
        <taxon>Bacteria</taxon>
        <taxon>Pseudomonadati</taxon>
        <taxon>Bacteroidota</taxon>
        <taxon>Cytophagia</taxon>
        <taxon>Cytophagales</taxon>
        <taxon>Hymenobacteraceae</taxon>
        <taxon>Hymenobacter</taxon>
    </lineage>
</organism>
<gene>
    <name evidence="1" type="ORF">MUN79_09350</name>
</gene>
<dbReference type="Proteomes" id="UP000831796">
    <property type="component" value="Chromosome"/>
</dbReference>
<sequence>MGKQVQQQTWELFCQKVAQASGGHARGPVQVETIEHDKDSAEAQAHA</sequence>